<feature type="transmembrane region" description="Helical" evidence="1">
    <location>
        <begin position="12"/>
        <end position="34"/>
    </location>
</feature>
<protein>
    <submittedName>
        <fullName evidence="2">Uncharacterized protein</fullName>
    </submittedName>
</protein>
<comment type="caution">
    <text evidence="2">The sequence shown here is derived from an EMBL/GenBank/DDBJ whole genome shotgun (WGS) entry which is preliminary data.</text>
</comment>
<dbReference type="InterPro" id="IPR021848">
    <property type="entry name" value="HODM_asu-like"/>
</dbReference>
<evidence type="ECO:0000313" key="3">
    <source>
        <dbReference type="Proteomes" id="UP001556367"/>
    </source>
</evidence>
<organism evidence="2 3">
    <name type="scientific">Hohenbuehelia grisea</name>
    <dbReference type="NCBI Taxonomy" id="104357"/>
    <lineage>
        <taxon>Eukaryota</taxon>
        <taxon>Fungi</taxon>
        <taxon>Dikarya</taxon>
        <taxon>Basidiomycota</taxon>
        <taxon>Agaricomycotina</taxon>
        <taxon>Agaricomycetes</taxon>
        <taxon>Agaricomycetidae</taxon>
        <taxon>Agaricales</taxon>
        <taxon>Pleurotineae</taxon>
        <taxon>Pleurotaceae</taxon>
        <taxon>Hohenbuehelia</taxon>
    </lineage>
</organism>
<dbReference type="Proteomes" id="UP001556367">
    <property type="component" value="Unassembled WGS sequence"/>
</dbReference>
<gene>
    <name evidence="2" type="ORF">HGRIS_013478</name>
</gene>
<evidence type="ECO:0000256" key="1">
    <source>
        <dbReference type="SAM" id="Phobius"/>
    </source>
</evidence>
<keyword evidence="3" id="KW-1185">Reference proteome</keyword>
<dbReference type="EMBL" id="JASNQZ010000015">
    <property type="protein sequence ID" value="KAL0947361.1"/>
    <property type="molecule type" value="Genomic_DNA"/>
</dbReference>
<evidence type="ECO:0000313" key="2">
    <source>
        <dbReference type="EMBL" id="KAL0947361.1"/>
    </source>
</evidence>
<accession>A0ABR3IVM1</accession>
<reference evidence="3" key="1">
    <citation type="submission" date="2024-06" db="EMBL/GenBank/DDBJ databases">
        <title>Multi-omics analyses provide insights into the biosynthesis of the anticancer antibiotic pleurotin in Hohenbuehelia grisea.</title>
        <authorList>
            <person name="Weaver J.A."/>
            <person name="Alberti F."/>
        </authorList>
    </citation>
    <scope>NUCLEOTIDE SEQUENCE [LARGE SCALE GENOMIC DNA]</scope>
    <source>
        <strain evidence="3">T-177</strain>
    </source>
</reference>
<proteinExistence type="predicted"/>
<dbReference type="Pfam" id="PF11927">
    <property type="entry name" value="HODM_asu-like"/>
    <property type="match status" value="1"/>
</dbReference>
<sequence length="408" mass="47326">MAATTPALAEQLMGPLLALIVGVLLVDFYLRFIVNQPSIFSRFKALFLDAGPPNYFELTGVPAPKPLLNFDVDTAKPRPYRPFRWGYHQTMALKKLEPDYWLELESTYRERVEQRKRLYAENGKKLLDCLPGSEPACKELMEMVIQFLCARYPKQFRHDGRNGKFWNGILREEYDTKTIDPLIFLLNNVPEDFLLVEENEKTGLYEMRAGVACSALGWNVAEKIGRPMKEIHGAVPDYKKIEFSVDRFFTKLACDKPIQRGSWGLEIGQPVFLQPDDPHWRLRDIQKPDLRVEEIYLRVDWQTLRRLPRSNAIVFNYKVLFTPMTQFREEPFIPRLVAKVIREGNSGILNYKGTAHIAHKALPALDTWAQEQEEKGWVSKDWNVRTLDEDPFFPGWNGDAMSKDREVA</sequence>
<keyword evidence="1" id="KW-0472">Membrane</keyword>
<name>A0ABR3IVM1_9AGAR</name>
<keyword evidence="1" id="KW-1133">Transmembrane helix</keyword>
<keyword evidence="1" id="KW-0812">Transmembrane</keyword>